<name>A0A3L9DNA9_9STRE</name>
<evidence type="ECO:0000259" key="3">
    <source>
        <dbReference type="SMART" id="SM00829"/>
    </source>
</evidence>
<accession>A0A3L9DNA9</accession>
<sequence>MKAVVVNRPGSSDVLELVEKSIPKVRNGWSLICVKGFGINRSEIFTRQGHSPSVSFPRVLGIECVGVIVETTDHSRLPVGQKVLSTMGEMGRAFDGSYAEYVLVPNEQIYPVETNLTWEEFAAVPETFFTAYGSMQQLRLEDGDRILVRGASSGVGVAFTKLVKAIFPKCQVYGSVRNRQKEAQLLAVGYDGVIVDKDGKLETDLTFHKVFELVGPSSIKDSIAHMEMYGIVCSTGLLGNQWYLEEFDPTYELRKNIYLTTFYSGNVSEEQWQSLFDVIEHYQIDVKPEKVFSLDDIRLAHDYLESSQAFGKVIVRNKER</sequence>
<dbReference type="Gene3D" id="3.40.50.720">
    <property type="entry name" value="NAD(P)-binding Rossmann-like Domain"/>
    <property type="match status" value="1"/>
</dbReference>
<dbReference type="InterPro" id="IPR011032">
    <property type="entry name" value="GroES-like_sf"/>
</dbReference>
<dbReference type="SUPFAM" id="SSF50129">
    <property type="entry name" value="GroES-like"/>
    <property type="match status" value="1"/>
</dbReference>
<dbReference type="Pfam" id="PF08240">
    <property type="entry name" value="ADH_N"/>
    <property type="match status" value="1"/>
</dbReference>
<keyword evidence="1" id="KW-0521">NADP</keyword>
<dbReference type="GO" id="GO:0070402">
    <property type="term" value="F:NADPH binding"/>
    <property type="evidence" value="ECO:0007669"/>
    <property type="project" value="TreeGrafter"/>
</dbReference>
<comment type="caution">
    <text evidence="4">The sequence shown here is derived from an EMBL/GenBank/DDBJ whole genome shotgun (WGS) entry which is preliminary data.</text>
</comment>
<proteinExistence type="predicted"/>
<reference evidence="4 5" key="1">
    <citation type="submission" date="2018-10" db="EMBL/GenBank/DDBJ databases">
        <title>Streptococcus hillyeri sp. nov., isolated from equine tracheal sample.</title>
        <authorList>
            <person name="Macfadyen A.C."/>
            <person name="Waller A."/>
            <person name="Paterson G.K."/>
        </authorList>
    </citation>
    <scope>NUCLEOTIDE SEQUENCE [LARGE SCALE GENOMIC DNA]</scope>
    <source>
        <strain evidence="4 5">28462</strain>
    </source>
</reference>
<evidence type="ECO:0000256" key="1">
    <source>
        <dbReference type="ARBA" id="ARBA00022857"/>
    </source>
</evidence>
<dbReference type="PANTHER" id="PTHR48106">
    <property type="entry name" value="QUINONE OXIDOREDUCTASE PIG3-RELATED"/>
    <property type="match status" value="1"/>
</dbReference>
<dbReference type="InterPro" id="IPR036291">
    <property type="entry name" value="NAD(P)-bd_dom_sf"/>
</dbReference>
<dbReference type="SUPFAM" id="SSF51735">
    <property type="entry name" value="NAD(P)-binding Rossmann-fold domains"/>
    <property type="match status" value="1"/>
</dbReference>
<dbReference type="Pfam" id="PF13602">
    <property type="entry name" value="ADH_zinc_N_2"/>
    <property type="match status" value="1"/>
</dbReference>
<dbReference type="PANTHER" id="PTHR48106:SF18">
    <property type="entry name" value="QUINONE OXIDOREDUCTASE PIG3"/>
    <property type="match status" value="1"/>
</dbReference>
<dbReference type="InterPro" id="IPR013154">
    <property type="entry name" value="ADH-like_N"/>
</dbReference>
<dbReference type="Proteomes" id="UP000279194">
    <property type="component" value="Unassembled WGS sequence"/>
</dbReference>
<dbReference type="GO" id="GO:0016651">
    <property type="term" value="F:oxidoreductase activity, acting on NAD(P)H"/>
    <property type="evidence" value="ECO:0007669"/>
    <property type="project" value="TreeGrafter"/>
</dbReference>
<evidence type="ECO:0000313" key="5">
    <source>
        <dbReference type="Proteomes" id="UP000279194"/>
    </source>
</evidence>
<dbReference type="SMART" id="SM00829">
    <property type="entry name" value="PKS_ER"/>
    <property type="match status" value="1"/>
</dbReference>
<dbReference type="Gene3D" id="3.90.180.10">
    <property type="entry name" value="Medium-chain alcohol dehydrogenases, catalytic domain"/>
    <property type="match status" value="1"/>
</dbReference>
<evidence type="ECO:0000256" key="2">
    <source>
        <dbReference type="ARBA" id="ARBA00023002"/>
    </source>
</evidence>
<dbReference type="AlphaFoldDB" id="A0A3L9DNA9"/>
<protein>
    <submittedName>
        <fullName evidence="4">Quinone oxidoreductase</fullName>
    </submittedName>
</protein>
<gene>
    <name evidence="4" type="ORF">EAF07_06770</name>
</gene>
<evidence type="ECO:0000313" key="4">
    <source>
        <dbReference type="EMBL" id="RLY02791.1"/>
    </source>
</evidence>
<keyword evidence="2" id="KW-0560">Oxidoreductase</keyword>
<dbReference type="RefSeq" id="WP_121835835.1">
    <property type="nucleotide sequence ID" value="NZ_CP163513.1"/>
</dbReference>
<feature type="domain" description="Enoyl reductase (ER)" evidence="3">
    <location>
        <begin position="10"/>
        <end position="315"/>
    </location>
</feature>
<dbReference type="EMBL" id="RCVM01000012">
    <property type="protein sequence ID" value="RLY02791.1"/>
    <property type="molecule type" value="Genomic_DNA"/>
</dbReference>
<dbReference type="OrthoDB" id="9792162at2"/>
<organism evidence="4 5">
    <name type="scientific">Streptococcus hillyeri</name>
    <dbReference type="NCBI Taxonomy" id="2282420"/>
    <lineage>
        <taxon>Bacteria</taxon>
        <taxon>Bacillati</taxon>
        <taxon>Bacillota</taxon>
        <taxon>Bacilli</taxon>
        <taxon>Lactobacillales</taxon>
        <taxon>Streptococcaceae</taxon>
        <taxon>Streptococcus</taxon>
    </lineage>
</organism>
<keyword evidence="5" id="KW-1185">Reference proteome</keyword>
<dbReference type="InterPro" id="IPR020843">
    <property type="entry name" value="ER"/>
</dbReference>